<gene>
    <name evidence="1" type="ORF">OCBIM_22031451mg</name>
</gene>
<dbReference type="EMBL" id="KQ421252">
    <property type="protein sequence ID" value="KOF77960.1"/>
    <property type="molecule type" value="Genomic_DNA"/>
</dbReference>
<evidence type="ECO:0000313" key="1">
    <source>
        <dbReference type="EMBL" id="KOF77960.1"/>
    </source>
</evidence>
<dbReference type="AlphaFoldDB" id="A0A0L8GMW4"/>
<organism evidence="1">
    <name type="scientific">Octopus bimaculoides</name>
    <name type="common">California two-spotted octopus</name>
    <dbReference type="NCBI Taxonomy" id="37653"/>
    <lineage>
        <taxon>Eukaryota</taxon>
        <taxon>Metazoa</taxon>
        <taxon>Spiralia</taxon>
        <taxon>Lophotrochozoa</taxon>
        <taxon>Mollusca</taxon>
        <taxon>Cephalopoda</taxon>
        <taxon>Coleoidea</taxon>
        <taxon>Octopodiformes</taxon>
        <taxon>Octopoda</taxon>
        <taxon>Incirrata</taxon>
        <taxon>Octopodidae</taxon>
        <taxon>Octopus</taxon>
    </lineage>
</organism>
<reference evidence="1" key="1">
    <citation type="submission" date="2015-07" db="EMBL/GenBank/DDBJ databases">
        <title>MeaNS - Measles Nucleotide Surveillance Program.</title>
        <authorList>
            <person name="Tran T."/>
            <person name="Druce J."/>
        </authorList>
    </citation>
    <scope>NUCLEOTIDE SEQUENCE</scope>
    <source>
        <strain evidence="1">UCB-OBI-ISO-001</strain>
        <tissue evidence="1">Gonad</tissue>
    </source>
</reference>
<name>A0A0L8GMW4_OCTBM</name>
<proteinExistence type="predicted"/>
<sequence>MATFEKQTAVIKFVQKAGTSTVNTIQTFMAVVIGVYSDCLAGLTDFLFVPAGKIVANYPLFSCTQAKHRPIQLPCHLFRITGNNRTHFMTNNKYSLNENSTGLV</sequence>
<protein>
    <submittedName>
        <fullName evidence="1">Uncharacterized protein</fullName>
    </submittedName>
</protein>
<accession>A0A0L8GMW4</accession>